<comment type="catalytic activity">
    <reaction evidence="3">
        <text>[protein]-L-glutamate 5-O-methyl ester + H2O = L-glutamyl-[protein] + methanol + H(+)</text>
        <dbReference type="Rhea" id="RHEA:23236"/>
        <dbReference type="Rhea" id="RHEA-COMP:10208"/>
        <dbReference type="Rhea" id="RHEA-COMP:10311"/>
        <dbReference type="ChEBI" id="CHEBI:15377"/>
        <dbReference type="ChEBI" id="CHEBI:15378"/>
        <dbReference type="ChEBI" id="CHEBI:17790"/>
        <dbReference type="ChEBI" id="CHEBI:29973"/>
        <dbReference type="ChEBI" id="CHEBI:82795"/>
        <dbReference type="EC" id="3.1.1.61"/>
    </reaction>
</comment>
<feature type="active site" evidence="4">
    <location>
        <position position="136"/>
    </location>
</feature>
<accession>A0ABV6NXC2</accession>
<evidence type="ECO:0000313" key="6">
    <source>
        <dbReference type="EMBL" id="MFC0565422.1"/>
    </source>
</evidence>
<dbReference type="PIRSF" id="PIRSF036461">
    <property type="entry name" value="Chmtx_methlestr"/>
    <property type="match status" value="1"/>
</dbReference>
<dbReference type="InterPro" id="IPR035909">
    <property type="entry name" value="CheB_C"/>
</dbReference>
<dbReference type="Pfam" id="PF01339">
    <property type="entry name" value="CheB_methylest"/>
    <property type="match status" value="1"/>
</dbReference>
<dbReference type="SUPFAM" id="SSF52738">
    <property type="entry name" value="Methylesterase CheB, C-terminal domain"/>
    <property type="match status" value="1"/>
</dbReference>
<evidence type="ECO:0000256" key="1">
    <source>
        <dbReference type="ARBA" id="ARBA00022801"/>
    </source>
</evidence>
<dbReference type="InterPro" id="IPR000673">
    <property type="entry name" value="Sig_transdc_resp-reg_Me-estase"/>
</dbReference>
<evidence type="ECO:0000256" key="2">
    <source>
        <dbReference type="ARBA" id="ARBA00039140"/>
    </source>
</evidence>
<dbReference type="Gene3D" id="3.40.50.180">
    <property type="entry name" value="Methylesterase CheB, C-terminal domain"/>
    <property type="match status" value="1"/>
</dbReference>
<keyword evidence="7" id="KW-1185">Reference proteome</keyword>
<dbReference type="Proteomes" id="UP001589894">
    <property type="component" value="Unassembled WGS sequence"/>
</dbReference>
<feature type="domain" description="CheB-type methylesterase" evidence="5">
    <location>
        <begin position="5"/>
        <end position="194"/>
    </location>
</feature>
<name>A0ABV6NXC2_9ACTN</name>
<proteinExistence type="predicted"/>
<dbReference type="PROSITE" id="PS50122">
    <property type="entry name" value="CHEB"/>
    <property type="match status" value="1"/>
</dbReference>
<evidence type="ECO:0000256" key="4">
    <source>
        <dbReference type="PROSITE-ProRule" id="PRU00050"/>
    </source>
</evidence>
<keyword evidence="4" id="KW-0145">Chemotaxis</keyword>
<gene>
    <name evidence="6" type="ORF">ACFFHU_14915</name>
</gene>
<comment type="caution">
    <text evidence="6">The sequence shown here is derived from an EMBL/GenBank/DDBJ whole genome shotgun (WGS) entry which is preliminary data.</text>
</comment>
<dbReference type="EC" id="3.1.1.61" evidence="2"/>
<dbReference type="InterPro" id="IPR011247">
    <property type="entry name" value="Chemotax_prot-Glu_Me-esterase"/>
</dbReference>
<dbReference type="CDD" id="cd16433">
    <property type="entry name" value="CheB"/>
    <property type="match status" value="1"/>
</dbReference>
<feature type="active site" evidence="4">
    <location>
        <position position="44"/>
    </location>
</feature>
<reference evidence="6 7" key="1">
    <citation type="submission" date="2024-09" db="EMBL/GenBank/DDBJ databases">
        <authorList>
            <person name="Sun Q."/>
            <person name="Mori K."/>
        </authorList>
    </citation>
    <scope>NUCLEOTIDE SEQUENCE [LARGE SCALE GENOMIC DNA]</scope>
    <source>
        <strain evidence="6 7">TBRC 2205</strain>
    </source>
</reference>
<protein>
    <recommendedName>
        <fullName evidence="2">protein-glutamate methylesterase</fullName>
        <ecNumber evidence="2">3.1.1.61</ecNumber>
    </recommendedName>
</protein>
<dbReference type="PANTHER" id="PTHR42872">
    <property type="entry name" value="PROTEIN-GLUTAMATE METHYLESTERASE/PROTEIN-GLUTAMINE GLUTAMINASE"/>
    <property type="match status" value="1"/>
</dbReference>
<keyword evidence="1 4" id="KW-0378">Hydrolase</keyword>
<sequence>MESSAAPGHDLVVVGASAGGVEALKALVAGLPADLAAAVLVVLHVAPTRSTALAGILDRCGPLPARPARDGERPEPGRIYVAVPDRHLLLHDGRIMLGRGPRQNRVRPAVDALFRSAARWRGARTLGVVLSGTLDDGAAGLAAIAVAGGAALVQDPADALSPGMPEAALAVVPTATVAPADGLAAEVARLVADPPGGPTGTGAHHELTAEEELSRGAGGVAPEFLPGRPVSVRCPECSGGMNLVETAGTAHYLCHVGHILSPATLVAALRERVEQGMWTAVSILEELAMVHDQLAERARKGGAGLTVTHQRASAAEVRAAADVIRKHFPEFMRPTA</sequence>
<evidence type="ECO:0000256" key="3">
    <source>
        <dbReference type="ARBA" id="ARBA00048267"/>
    </source>
</evidence>
<dbReference type="PANTHER" id="PTHR42872:SF6">
    <property type="entry name" value="PROTEIN-GLUTAMATE METHYLESTERASE_PROTEIN-GLUTAMINE GLUTAMINASE"/>
    <property type="match status" value="1"/>
</dbReference>
<evidence type="ECO:0000313" key="7">
    <source>
        <dbReference type="Proteomes" id="UP001589894"/>
    </source>
</evidence>
<dbReference type="RefSeq" id="WP_377339208.1">
    <property type="nucleotide sequence ID" value="NZ_JBHLUE010000011.1"/>
</dbReference>
<feature type="active site" evidence="4">
    <location>
        <position position="17"/>
    </location>
</feature>
<evidence type="ECO:0000259" key="5">
    <source>
        <dbReference type="PROSITE" id="PS50122"/>
    </source>
</evidence>
<dbReference type="EMBL" id="JBHLUE010000011">
    <property type="protein sequence ID" value="MFC0565422.1"/>
    <property type="molecule type" value="Genomic_DNA"/>
</dbReference>
<organism evidence="6 7">
    <name type="scientific">Plantactinospora siamensis</name>
    <dbReference type="NCBI Taxonomy" id="555372"/>
    <lineage>
        <taxon>Bacteria</taxon>
        <taxon>Bacillati</taxon>
        <taxon>Actinomycetota</taxon>
        <taxon>Actinomycetes</taxon>
        <taxon>Micromonosporales</taxon>
        <taxon>Micromonosporaceae</taxon>
        <taxon>Plantactinospora</taxon>
    </lineage>
</organism>